<protein>
    <submittedName>
        <fullName evidence="6">Uncharacterized protein LOC108569212</fullName>
    </submittedName>
</protein>
<feature type="compositionally biased region" description="Basic and acidic residues" evidence="3">
    <location>
        <begin position="1131"/>
        <end position="1151"/>
    </location>
</feature>
<dbReference type="InterPro" id="IPR043519">
    <property type="entry name" value="NT_sf"/>
</dbReference>
<dbReference type="PROSITE" id="PS50102">
    <property type="entry name" value="RRM"/>
    <property type="match status" value="1"/>
</dbReference>
<dbReference type="Pfam" id="PF22600">
    <property type="entry name" value="MTPAP-like_central"/>
    <property type="match status" value="1"/>
</dbReference>
<feature type="region of interest" description="Disordered" evidence="3">
    <location>
        <begin position="1093"/>
        <end position="1215"/>
    </location>
</feature>
<name>A0ABM1NH62_NICVS</name>
<dbReference type="InterPro" id="IPR054708">
    <property type="entry name" value="MTPAP-like_central"/>
</dbReference>
<feature type="compositionally biased region" description="Basic and acidic residues" evidence="3">
    <location>
        <begin position="1196"/>
        <end position="1215"/>
    </location>
</feature>
<dbReference type="Pfam" id="PF23085">
    <property type="entry name" value="RRM_PARP14_3"/>
    <property type="match status" value="1"/>
</dbReference>
<dbReference type="SUPFAM" id="SSF54928">
    <property type="entry name" value="RNA-binding domain, RBD"/>
    <property type="match status" value="1"/>
</dbReference>
<gene>
    <name evidence="6" type="primary">LOC108569212</name>
</gene>
<evidence type="ECO:0000256" key="1">
    <source>
        <dbReference type="ARBA" id="ARBA00022884"/>
    </source>
</evidence>
<dbReference type="SUPFAM" id="SSF81631">
    <property type="entry name" value="PAP/OAS1 substrate-binding domain"/>
    <property type="match status" value="1"/>
</dbReference>
<dbReference type="GeneID" id="108569212"/>
<sequence length="1739" mass="200758">MADSTSNSTTENTCIICKLAFQNINLYQNHLKSNKHQMIVHRAYINNVKETHSIYVSDLPNIEKKEVIMEYFSEFGEIADCYLGHNNTFAFVQFRDISVVEEMLKKKLTINGKEIKVQKRKIRERHDIDYQTTSDDALKAIVLKLKHVDGVDKQLEELLKWLQPSQFENISKYDCLCRDLQEVLKKLFHVCVVYPFGSTVTGLDFAGSDVDAYVHVPQNNVKNNVNMASIHVDKSKRHLEKHNRFAHVVSIPRAKTPIVKCLHVPTQINCDFNFKNMLGVCNSYLIRYYINLDPKIKPMMVILKFWGKVHDLVGPTKFSSYSLMIMFIHFLQKFYQLPTVEVLQHPNAPVNIQDRWNGGIDGNFRPLLSKLNSTRMIDIIVQFFDFYAKFDYALYVIAPYLGCSIPRTHFMQPELLPPQKYYLYCRNIEYIGPICTNTAICVQDPFEHSYNITRAVTSRILEEFVQLCKHGHEILTNSPCLYRLFIEETGDDKFQLKDGECIFKLNMPCNLDYMFAEKKTITNDEIREIWYESINTFITMVLQKVFMSEVNISKKEIKGKAIKLDGQADVYDKKSVDCVKFNCVQRKNTWLRRKLIAKDLNIDINLNVLEKQMQVSNYISEVIYKDITFETSIFEFSLLMKYMVNPTCMEFELGLTTGETKNNDFFTFARCFVMWIPQWYNQYHENQLNQWKKTTKAEAKGKNKDETDKEIKTDALTKIYIDVILHELIAMDVKDATCQLKVEHVSDEEDDAGLEEVPDDFFDDFSNKEFLAGLDVVDAWDGASDAKEDVCDENVEEECVSTNKIDGNVSNIIKQEIEETSATQVIEPKKVDKTKKSPEKSDMERFEAKQNEDIKDIQTLVKQELEVPQKTENNLKQEQLTSAVNAEEEPSDSGSSKKLETSTDSQVNDTKIKKGNEEKKLNVSLKPIDSLINKTCTNKKESVNSKSSTKTKPSGNGSKENSNRSVNSSKTASPEDSAPKKVVDNKSKCANTKETSTVKRDSKVKQNVEEKHGTKRQRSESKDSLKSDDRKKQHIRRDVKQKEKEKETAKQLETRRDPKKRDRDIERDKLKCAKDKEAKLISEKLRVVETGLVPPGTEMDCDMFTTKKNDKRTRSPSGYKPLLSLSPSPKRSCDRRYDRRYSPDRKLDNLRKTSPLKRVRPFRQSRSISPIRKYSPRRSPFRSRYIRPSPQRRRSWSRDSPNRDRIRDSPPRKRTFLEELDEKLAQKRLQEIQQKINGRRAAAAAAAAAAVSAPLPVPAPVPAPMPVTAPIPMPVAPPIVPLMQQMVQPQIMPYNMQMYNHPASVLYDQQYFIGHPTYAQPTPEPNLYNQYNAQPNSSFQQNHNDEVEKLFNDDKIKLTDFLCITSRANDEIPANIGNKIKVIAQSQDAIKIATEYSTPSGRFIFKNTVNKLADKQEVLSNWSPLRKTPVTRLSFITKKNERPLRTPMSVLLAKLGLTSNQPIIEDVDVDVVEPPPKESMCARMTQTEPETCEKCEQRNQIKYVDVGIQCESSGSVDFGCQVREDDFLTTARSALQNLIKTQSLASLTPAQILASLSEKAESLKETVSVSRKSDEVITEKPSTETDATRRDYDRRRPRDHSTDRMEGRRSIPDEDSRMEERWSRDNYDTSRNDRRSNSLDWRVEESWYADDPQPLMEDTRWSREDCYERRYGGDYNRPYRRESEIWDDMSRGSGSVTNRYPPPLMQRGSRFNNAHFNGPSHDSFTEDVTPGHFFNARRY</sequence>
<dbReference type="InterPro" id="IPR035979">
    <property type="entry name" value="RBD_domain_sf"/>
</dbReference>
<keyword evidence="5" id="KW-1185">Reference proteome</keyword>
<dbReference type="PANTHER" id="PTHR12271">
    <property type="entry name" value="POLY A POLYMERASE CID PAP -RELATED"/>
    <property type="match status" value="1"/>
</dbReference>
<feature type="compositionally biased region" description="Basic and acidic residues" evidence="3">
    <location>
        <begin position="996"/>
        <end position="1073"/>
    </location>
</feature>
<evidence type="ECO:0000313" key="5">
    <source>
        <dbReference type="Proteomes" id="UP000695000"/>
    </source>
</evidence>
<dbReference type="CDD" id="cd00590">
    <property type="entry name" value="RRM_SF"/>
    <property type="match status" value="1"/>
</dbReference>
<proteinExistence type="predicted"/>
<feature type="region of interest" description="Disordered" evidence="3">
    <location>
        <begin position="868"/>
        <end position="1073"/>
    </location>
</feature>
<feature type="compositionally biased region" description="Basic and acidic residues" evidence="3">
    <location>
        <begin position="977"/>
        <end position="987"/>
    </location>
</feature>
<dbReference type="Gene3D" id="3.30.70.330">
    <property type="match status" value="1"/>
</dbReference>
<dbReference type="CDD" id="cd05402">
    <property type="entry name" value="NT_PAP_TUTase"/>
    <property type="match status" value="1"/>
</dbReference>
<dbReference type="Proteomes" id="UP000695000">
    <property type="component" value="Unplaced"/>
</dbReference>
<evidence type="ECO:0000256" key="3">
    <source>
        <dbReference type="SAM" id="MobiDB-lite"/>
    </source>
</evidence>
<feature type="region of interest" description="Disordered" evidence="3">
    <location>
        <begin position="1563"/>
        <end position="1635"/>
    </location>
</feature>
<dbReference type="Gene3D" id="3.30.460.10">
    <property type="entry name" value="Beta Polymerase, domain 2"/>
    <property type="match status" value="1"/>
</dbReference>
<feature type="compositionally biased region" description="Polar residues" evidence="3">
    <location>
        <begin position="944"/>
        <end position="974"/>
    </location>
</feature>
<feature type="compositionally biased region" description="Basic and acidic residues" evidence="3">
    <location>
        <begin position="910"/>
        <end position="921"/>
    </location>
</feature>
<feature type="compositionally biased region" description="Basic residues" evidence="3">
    <location>
        <begin position="1154"/>
        <end position="1163"/>
    </location>
</feature>
<dbReference type="InterPro" id="IPR012677">
    <property type="entry name" value="Nucleotide-bd_a/b_plait_sf"/>
</dbReference>
<reference evidence="6" key="1">
    <citation type="submission" date="2025-08" db="UniProtKB">
        <authorList>
            <consortium name="RefSeq"/>
        </authorList>
    </citation>
    <scope>IDENTIFICATION</scope>
    <source>
        <tissue evidence="6">Whole Larva</tissue>
    </source>
</reference>
<feature type="compositionally biased region" description="Basic and acidic residues" evidence="3">
    <location>
        <begin position="1571"/>
        <end position="1635"/>
    </location>
</feature>
<feature type="compositionally biased region" description="Low complexity" evidence="3">
    <location>
        <begin position="1121"/>
        <end position="1130"/>
    </location>
</feature>
<dbReference type="RefSeq" id="XP_017786162.1">
    <property type="nucleotide sequence ID" value="XM_017930673.1"/>
</dbReference>
<feature type="compositionally biased region" description="Basic residues" evidence="3">
    <location>
        <begin position="1174"/>
        <end position="1195"/>
    </location>
</feature>
<evidence type="ECO:0000313" key="6">
    <source>
        <dbReference type="RefSeq" id="XP_017786162.1"/>
    </source>
</evidence>
<evidence type="ECO:0000259" key="4">
    <source>
        <dbReference type="PROSITE" id="PS50102"/>
    </source>
</evidence>
<dbReference type="SUPFAM" id="SSF81301">
    <property type="entry name" value="Nucleotidyltransferase"/>
    <property type="match status" value="1"/>
</dbReference>
<dbReference type="PANTHER" id="PTHR12271:SF127">
    <property type="entry name" value="SPECKLE TARGETED PIP5K1A-REGULATED POLY(A) POLYMERASE"/>
    <property type="match status" value="1"/>
</dbReference>
<organism evidence="5 6">
    <name type="scientific">Nicrophorus vespilloides</name>
    <name type="common">Boreal carrion beetle</name>
    <dbReference type="NCBI Taxonomy" id="110193"/>
    <lineage>
        <taxon>Eukaryota</taxon>
        <taxon>Metazoa</taxon>
        <taxon>Ecdysozoa</taxon>
        <taxon>Arthropoda</taxon>
        <taxon>Hexapoda</taxon>
        <taxon>Insecta</taxon>
        <taxon>Pterygota</taxon>
        <taxon>Neoptera</taxon>
        <taxon>Endopterygota</taxon>
        <taxon>Coleoptera</taxon>
        <taxon>Polyphaga</taxon>
        <taxon>Staphyliniformia</taxon>
        <taxon>Silphidae</taxon>
        <taxon>Nicrophorinae</taxon>
        <taxon>Nicrophorus</taxon>
    </lineage>
</organism>
<evidence type="ECO:0000256" key="2">
    <source>
        <dbReference type="PROSITE-ProRule" id="PRU00176"/>
    </source>
</evidence>
<dbReference type="Gene3D" id="1.10.1410.10">
    <property type="match status" value="1"/>
</dbReference>
<dbReference type="SMART" id="SM00360">
    <property type="entry name" value="RRM"/>
    <property type="match status" value="1"/>
</dbReference>
<feature type="domain" description="RRM" evidence="4">
    <location>
        <begin position="52"/>
        <end position="123"/>
    </location>
</feature>
<dbReference type="InterPro" id="IPR000504">
    <property type="entry name" value="RRM_dom"/>
</dbReference>
<keyword evidence="1 2" id="KW-0694">RNA-binding</keyword>
<accession>A0ABM1NH62</accession>